<dbReference type="EMBL" id="CVQH01023302">
    <property type="protein sequence ID" value="CRK34892.1"/>
    <property type="molecule type" value="Genomic_DNA"/>
</dbReference>
<protein>
    <submittedName>
        <fullName evidence="1">Uncharacterized protein</fullName>
    </submittedName>
</protein>
<feature type="non-terminal residue" evidence="1">
    <location>
        <position position="120"/>
    </location>
</feature>
<organism evidence="1 2">
    <name type="scientific">Verticillium longisporum</name>
    <name type="common">Verticillium dahliae var. longisporum</name>
    <dbReference type="NCBI Taxonomy" id="100787"/>
    <lineage>
        <taxon>Eukaryota</taxon>
        <taxon>Fungi</taxon>
        <taxon>Dikarya</taxon>
        <taxon>Ascomycota</taxon>
        <taxon>Pezizomycotina</taxon>
        <taxon>Sordariomycetes</taxon>
        <taxon>Hypocreomycetidae</taxon>
        <taxon>Glomerellales</taxon>
        <taxon>Plectosphaerellaceae</taxon>
        <taxon>Verticillium</taxon>
    </lineage>
</organism>
<evidence type="ECO:0000313" key="2">
    <source>
        <dbReference type="Proteomes" id="UP000044602"/>
    </source>
</evidence>
<evidence type="ECO:0000313" key="1">
    <source>
        <dbReference type="EMBL" id="CRK34892.1"/>
    </source>
</evidence>
<sequence>ASCARLCQLPPLHGAIGHCCRQDGLGCDCCVHHQLLRHHPLGRRSLLRYRADLHEAGRVPRRSPQRHIRKRCRAHRQHCRPQGRPDRGCPVLHARLHPVEPAACHGHVLLLRWHRQHARP</sequence>
<feature type="non-terminal residue" evidence="1">
    <location>
        <position position="1"/>
    </location>
</feature>
<name>A0A0G4ML74_VERLO</name>
<accession>A0A0G4ML74</accession>
<dbReference type="Proteomes" id="UP000044602">
    <property type="component" value="Unassembled WGS sequence"/>
</dbReference>
<proteinExistence type="predicted"/>
<keyword evidence="2" id="KW-1185">Reference proteome</keyword>
<gene>
    <name evidence="1" type="ORF">BN1708_019654</name>
</gene>
<reference evidence="1 2" key="1">
    <citation type="submission" date="2015-05" db="EMBL/GenBank/DDBJ databases">
        <authorList>
            <person name="Wang D.B."/>
            <person name="Wang M."/>
        </authorList>
    </citation>
    <scope>NUCLEOTIDE SEQUENCE [LARGE SCALE GENOMIC DNA]</scope>
    <source>
        <strain evidence="1">VL1</strain>
    </source>
</reference>
<dbReference type="AlphaFoldDB" id="A0A0G4ML74"/>